<dbReference type="PANTHER" id="PTHR35601:SF1">
    <property type="entry name" value="TOXIN RELE"/>
    <property type="match status" value="1"/>
</dbReference>
<dbReference type="PANTHER" id="PTHR35601">
    <property type="entry name" value="TOXIN RELE"/>
    <property type="match status" value="1"/>
</dbReference>
<gene>
    <name evidence="3" type="primary">relG</name>
    <name evidence="3" type="ORF">NCTC12020_00482</name>
</gene>
<proteinExistence type="inferred from homology"/>
<dbReference type="AlphaFoldDB" id="A0A380NI65"/>
<dbReference type="EC" id="3.1.-.-" evidence="3"/>
<dbReference type="SUPFAM" id="SSF143011">
    <property type="entry name" value="RelE-like"/>
    <property type="match status" value="1"/>
</dbReference>
<dbReference type="RefSeq" id="WP_115309727.1">
    <property type="nucleotide sequence ID" value="NZ_UHIO01000001.1"/>
</dbReference>
<dbReference type="Pfam" id="PF05016">
    <property type="entry name" value="ParE_toxin"/>
    <property type="match status" value="1"/>
</dbReference>
<dbReference type="InterPro" id="IPR007712">
    <property type="entry name" value="RelE/ParE_toxin"/>
</dbReference>
<protein>
    <submittedName>
        <fullName evidence="3">Toxin RelG</fullName>
        <ecNumber evidence="3">3.1.-.-</ecNumber>
    </submittedName>
</protein>
<comment type="similarity">
    <text evidence="1">Belongs to the RelE toxin family.</text>
</comment>
<evidence type="ECO:0000256" key="2">
    <source>
        <dbReference type="ARBA" id="ARBA00022649"/>
    </source>
</evidence>
<keyword evidence="4" id="KW-1185">Reference proteome</keyword>
<dbReference type="InterPro" id="IPR035093">
    <property type="entry name" value="RelE/ParE_toxin_dom_sf"/>
</dbReference>
<sequence>MYSVEFTDSAIKELKKIDKSIAKVIKNWIVKNLVDTIDPRIHGKALTGNLKGIWRYRVGDYRLFAEIDDKVLKIFLFEVAHRREIYKKK</sequence>
<name>A0A380NI65_9FIRM</name>
<evidence type="ECO:0000313" key="4">
    <source>
        <dbReference type="Proteomes" id="UP000255367"/>
    </source>
</evidence>
<keyword evidence="3" id="KW-0378">Hydrolase</keyword>
<keyword evidence="2" id="KW-1277">Toxin-antitoxin system</keyword>
<organism evidence="3 4">
    <name type="scientific">Veillonella criceti</name>
    <dbReference type="NCBI Taxonomy" id="103891"/>
    <lineage>
        <taxon>Bacteria</taxon>
        <taxon>Bacillati</taxon>
        <taxon>Bacillota</taxon>
        <taxon>Negativicutes</taxon>
        <taxon>Veillonellales</taxon>
        <taxon>Veillonellaceae</taxon>
        <taxon>Veillonella</taxon>
    </lineage>
</organism>
<dbReference type="EMBL" id="UHIO01000001">
    <property type="protein sequence ID" value="SUP41099.1"/>
    <property type="molecule type" value="Genomic_DNA"/>
</dbReference>
<dbReference type="Gene3D" id="3.30.2310.20">
    <property type="entry name" value="RelE-like"/>
    <property type="match status" value="1"/>
</dbReference>
<dbReference type="NCBIfam" id="TIGR02385">
    <property type="entry name" value="RelE_StbE"/>
    <property type="match status" value="1"/>
</dbReference>
<reference evidence="3 4" key="1">
    <citation type="submission" date="2018-06" db="EMBL/GenBank/DDBJ databases">
        <authorList>
            <consortium name="Pathogen Informatics"/>
            <person name="Doyle S."/>
        </authorList>
    </citation>
    <scope>NUCLEOTIDE SEQUENCE [LARGE SCALE GENOMIC DNA]</scope>
    <source>
        <strain evidence="3 4">NCTC12020</strain>
    </source>
</reference>
<accession>A0A380NI65</accession>
<dbReference type="Proteomes" id="UP000255367">
    <property type="component" value="Unassembled WGS sequence"/>
</dbReference>
<evidence type="ECO:0000313" key="3">
    <source>
        <dbReference type="EMBL" id="SUP41099.1"/>
    </source>
</evidence>
<evidence type="ECO:0000256" key="1">
    <source>
        <dbReference type="ARBA" id="ARBA00006226"/>
    </source>
</evidence>
<dbReference type="OrthoDB" id="9805098at2"/>
<dbReference type="GO" id="GO:0016787">
    <property type="term" value="F:hydrolase activity"/>
    <property type="evidence" value="ECO:0007669"/>
    <property type="project" value="UniProtKB-KW"/>
</dbReference>